<keyword evidence="2" id="KW-1185">Reference proteome</keyword>
<name>A0A314ZSK0_PRUYE</name>
<organism evidence="1 2">
    <name type="scientific">Prunus yedoensis var. nudiflora</name>
    <dbReference type="NCBI Taxonomy" id="2094558"/>
    <lineage>
        <taxon>Eukaryota</taxon>
        <taxon>Viridiplantae</taxon>
        <taxon>Streptophyta</taxon>
        <taxon>Embryophyta</taxon>
        <taxon>Tracheophyta</taxon>
        <taxon>Spermatophyta</taxon>
        <taxon>Magnoliopsida</taxon>
        <taxon>eudicotyledons</taxon>
        <taxon>Gunneridae</taxon>
        <taxon>Pentapetalae</taxon>
        <taxon>rosids</taxon>
        <taxon>fabids</taxon>
        <taxon>Rosales</taxon>
        <taxon>Rosaceae</taxon>
        <taxon>Amygdaloideae</taxon>
        <taxon>Amygdaleae</taxon>
        <taxon>Prunus</taxon>
    </lineage>
</organism>
<evidence type="ECO:0000313" key="1">
    <source>
        <dbReference type="EMBL" id="PQQ19891.1"/>
    </source>
</evidence>
<comment type="caution">
    <text evidence="1">The sequence shown here is derived from an EMBL/GenBank/DDBJ whole genome shotgun (WGS) entry which is preliminary data.</text>
</comment>
<proteinExistence type="predicted"/>
<protein>
    <submittedName>
        <fullName evidence="1">Uncharacterized protein</fullName>
    </submittedName>
</protein>
<reference evidence="1 2" key="1">
    <citation type="submission" date="2018-02" db="EMBL/GenBank/DDBJ databases">
        <title>Draft genome of wild Prunus yedoensis var. nudiflora.</title>
        <authorList>
            <person name="Baek S."/>
            <person name="Kim J.-H."/>
            <person name="Choi K."/>
            <person name="Kim G.-B."/>
            <person name="Cho A."/>
            <person name="Jang H."/>
            <person name="Shin C.-H."/>
            <person name="Yu H.-J."/>
            <person name="Mun J.-H."/>
        </authorList>
    </citation>
    <scope>NUCLEOTIDE SEQUENCE [LARGE SCALE GENOMIC DNA]</scope>
    <source>
        <strain evidence="2">cv. Jeju island</strain>
        <tissue evidence="1">Leaf</tissue>
    </source>
</reference>
<dbReference type="AlphaFoldDB" id="A0A314ZSK0"/>
<gene>
    <name evidence="1" type="ORF">Pyn_18771</name>
</gene>
<evidence type="ECO:0000313" key="2">
    <source>
        <dbReference type="Proteomes" id="UP000250321"/>
    </source>
</evidence>
<sequence length="61" mass="6606">MPQKFYILGSDGGSCVMFTNKYSEGLPGLIPKDLEPLMCSELSNNWGVLCGWATNPAAVRP</sequence>
<accession>A0A314ZSK0</accession>
<dbReference type="Proteomes" id="UP000250321">
    <property type="component" value="Unassembled WGS sequence"/>
</dbReference>
<dbReference type="EMBL" id="PJQY01000051">
    <property type="protein sequence ID" value="PQQ19891.1"/>
    <property type="molecule type" value="Genomic_DNA"/>
</dbReference>